<dbReference type="InterPro" id="IPR025048">
    <property type="entry name" value="DUF3987"/>
</dbReference>
<dbReference type="EMBL" id="BSOR01000017">
    <property type="protein sequence ID" value="GLR63751.1"/>
    <property type="molecule type" value="Genomic_DNA"/>
</dbReference>
<sequence length="465" mass="50591">MNALPTNQTNQASLNAGIFAEILKDTQLGKYAIQLADARQMPRDTTILTALGIVSSPVSMVYNVAYQYGGQIPTSLYVATEQPPSTGKSGVLMKLLQPIQQSIKAMNTDAAKFNAALNDDDETPPKSYYKAFVSDTTPEALDGILAQQSGHFCLASAEQGLINTALGVSYGKDKASNNDLILKGFSGDWHSSTRITRLGYDGFVFGAVTVIAQGGTIDTILEQSNGTGIAERFIMLAEPTLLGNREHLKARPQPCSELSNKYANAMEALVLKYQQAKDAGATEYQELEKLSLTGSDWHKLNILKQEVEPLMLDGAKYSHEMLRGVVGKLDQRIMKLAACLHTVESLIAGKEVGRLISSRYVDMAIQIALLSIEQVYTAMREKGLIGMSAEKEAVYRIVSKKDPRGILWNDLRNHAKGVQPFKSYSKGGGFAAKLQLLVADMLQEGLLKEVDETVGGKPSIRYFAA</sequence>
<keyword evidence="2" id="KW-1185">Reference proteome</keyword>
<comment type="caution">
    <text evidence="1">The sequence shown here is derived from an EMBL/GenBank/DDBJ whole genome shotgun (WGS) entry which is preliminary data.</text>
</comment>
<dbReference type="Proteomes" id="UP001156682">
    <property type="component" value="Unassembled WGS sequence"/>
</dbReference>
<dbReference type="Pfam" id="PF13148">
    <property type="entry name" value="DUF3987"/>
    <property type="match status" value="1"/>
</dbReference>
<dbReference type="RefSeq" id="WP_027850862.1">
    <property type="nucleotide sequence ID" value="NZ_BSOR01000017.1"/>
</dbReference>
<organism evidence="1 2">
    <name type="scientific">Marinospirillum insulare</name>
    <dbReference type="NCBI Taxonomy" id="217169"/>
    <lineage>
        <taxon>Bacteria</taxon>
        <taxon>Pseudomonadati</taxon>
        <taxon>Pseudomonadota</taxon>
        <taxon>Gammaproteobacteria</taxon>
        <taxon>Oceanospirillales</taxon>
        <taxon>Oceanospirillaceae</taxon>
        <taxon>Marinospirillum</taxon>
    </lineage>
</organism>
<evidence type="ECO:0000313" key="2">
    <source>
        <dbReference type="Proteomes" id="UP001156682"/>
    </source>
</evidence>
<accession>A0ABQ5ZYL7</accession>
<name>A0ABQ5ZYL7_9GAMM</name>
<reference evidence="2" key="1">
    <citation type="journal article" date="2019" name="Int. J. Syst. Evol. Microbiol.">
        <title>The Global Catalogue of Microorganisms (GCM) 10K type strain sequencing project: providing services to taxonomists for standard genome sequencing and annotation.</title>
        <authorList>
            <consortium name="The Broad Institute Genomics Platform"/>
            <consortium name="The Broad Institute Genome Sequencing Center for Infectious Disease"/>
            <person name="Wu L."/>
            <person name="Ma J."/>
        </authorList>
    </citation>
    <scope>NUCLEOTIDE SEQUENCE [LARGE SCALE GENOMIC DNA]</scope>
    <source>
        <strain evidence="2">NBRC 100033</strain>
    </source>
</reference>
<evidence type="ECO:0008006" key="3">
    <source>
        <dbReference type="Google" id="ProtNLM"/>
    </source>
</evidence>
<protein>
    <recommendedName>
        <fullName evidence="3">DUF3987 domain-containing protein</fullName>
    </recommendedName>
</protein>
<proteinExistence type="predicted"/>
<evidence type="ECO:0000313" key="1">
    <source>
        <dbReference type="EMBL" id="GLR63751.1"/>
    </source>
</evidence>
<gene>
    <name evidence="1" type="ORF">GCM10007878_11860</name>
</gene>